<comment type="caution">
    <text evidence="2">The sequence shown here is derived from an EMBL/GenBank/DDBJ whole genome shotgun (WGS) entry which is preliminary data.</text>
</comment>
<accession>A0A0D7VYY4</accession>
<evidence type="ECO:0008006" key="4">
    <source>
        <dbReference type="Google" id="ProtNLM"/>
    </source>
</evidence>
<sequence>MKKVYILILLFAISSCGNQTELQTQIDHLQTQNDSLKSELKKYENKYVFDNVKIKHYPINGSQVKKGTKYYGEFVFVPDVRDDYLLFGTERDESKQGYEIKNPITLKTEKGDFGAYRFEIDIVSDTTNLLFKPLIKNELSLKHQNAGYSGIMISDKLIVN</sequence>
<evidence type="ECO:0000313" key="2">
    <source>
        <dbReference type="EMBL" id="KJD31658.1"/>
    </source>
</evidence>
<name>A0A0D7VYY4_9FLAO</name>
<gene>
    <name evidence="2" type="ORF">PK35_12905</name>
</gene>
<reference evidence="2 3" key="1">
    <citation type="journal article" date="2015" name="Antonie Van Leeuwenhoek">
        <title>Tamlana nanhaiensis sp. nov., isolated from surface seawater collected from the South China Sea.</title>
        <authorList>
            <person name="Liu X."/>
            <person name="Lai Q."/>
            <person name="Du Y."/>
            <person name="Li G."/>
            <person name="Sun F."/>
            <person name="Shao Z."/>
        </authorList>
    </citation>
    <scope>NUCLEOTIDE SEQUENCE [LARGE SCALE GENOMIC DNA]</scope>
    <source>
        <strain evidence="2 3">FHC16</strain>
    </source>
</reference>
<keyword evidence="1" id="KW-0175">Coiled coil</keyword>
<evidence type="ECO:0000256" key="1">
    <source>
        <dbReference type="SAM" id="Coils"/>
    </source>
</evidence>
<protein>
    <recommendedName>
        <fullName evidence="4">Lipoprotein</fullName>
    </recommendedName>
</protein>
<dbReference type="PROSITE" id="PS51257">
    <property type="entry name" value="PROKAR_LIPOPROTEIN"/>
    <property type="match status" value="1"/>
</dbReference>
<dbReference type="AlphaFoldDB" id="A0A0D7VYY4"/>
<dbReference type="PATRIC" id="fig|1382798.3.peg.1142"/>
<dbReference type="EMBL" id="JTDV01000013">
    <property type="protein sequence ID" value="KJD31658.1"/>
    <property type="molecule type" value="Genomic_DNA"/>
</dbReference>
<proteinExistence type="predicted"/>
<feature type="coiled-coil region" evidence="1">
    <location>
        <begin position="19"/>
        <end position="46"/>
    </location>
</feature>
<keyword evidence="3" id="KW-1185">Reference proteome</keyword>
<evidence type="ECO:0000313" key="3">
    <source>
        <dbReference type="Proteomes" id="UP000032361"/>
    </source>
</evidence>
<organism evidence="2 3">
    <name type="scientific">Neotamlana nanhaiensis</name>
    <dbReference type="NCBI Taxonomy" id="1382798"/>
    <lineage>
        <taxon>Bacteria</taxon>
        <taxon>Pseudomonadati</taxon>
        <taxon>Bacteroidota</taxon>
        <taxon>Flavobacteriia</taxon>
        <taxon>Flavobacteriales</taxon>
        <taxon>Flavobacteriaceae</taxon>
        <taxon>Neotamlana</taxon>
    </lineage>
</organism>
<dbReference type="RefSeq" id="WP_044626981.1">
    <property type="nucleotide sequence ID" value="NZ_JTDV01000013.1"/>
</dbReference>
<dbReference type="OrthoDB" id="1438627at2"/>
<dbReference type="Proteomes" id="UP000032361">
    <property type="component" value="Unassembled WGS sequence"/>
</dbReference>